<evidence type="ECO:0000256" key="1">
    <source>
        <dbReference type="SAM" id="MobiDB-lite"/>
    </source>
</evidence>
<feature type="compositionally biased region" description="Polar residues" evidence="1">
    <location>
        <begin position="1"/>
        <end position="27"/>
    </location>
</feature>
<accession>A0A368GPR0</accession>
<dbReference type="OrthoDB" id="5399929at2759"/>
<feature type="compositionally biased region" description="Basic and acidic residues" evidence="1">
    <location>
        <begin position="390"/>
        <end position="413"/>
    </location>
</feature>
<dbReference type="STRING" id="29170.A0A368GPR0"/>
<gene>
    <name evidence="2" type="ORF">ANCCAN_07657</name>
</gene>
<feature type="region of interest" description="Disordered" evidence="1">
    <location>
        <begin position="117"/>
        <end position="337"/>
    </location>
</feature>
<protein>
    <submittedName>
        <fullName evidence="2">Uncharacterized protein</fullName>
    </submittedName>
</protein>
<feature type="compositionally biased region" description="Basic and acidic residues" evidence="1">
    <location>
        <begin position="183"/>
        <end position="192"/>
    </location>
</feature>
<sequence length="656" mass="71465">MEDQKSLQNSEDVKSVNIQPKKNQSTPIRYGTPGSKRRNYVSLLDEDSVDYVPIASTDSAKKMKLTDRQKEMFSEKSSLNSTLPVPALVKKEPAVECDSVGENVKTAALAPEDAKQVTAEVGNDSNNSADIATKRRSKVKLNFDKMGVPDSPVQRSEPNMESEDSVESSGDASAELSVDSDVEPIKQAEKPPRSRRTQKKGTPTKYVAKKRRSVVKSAEKEKPPRPLKSSRVNAKAPKIASDGEGSEEVAKAESVIENEEMQPLPEIGDVLTTQSSQAIDEKPNGTGDTETSEKSTEEAEKVPTAMTPSVVQRLAGTPGILKKVNSPSTAEKKHRRVHFDNNFENNAVDAASTIIEDAQKALSIEEQFPPSPKGTLKVITPRRPFAHVQPADEKTSTITPLEKDDPSPVKSETDSEDLPIFAELMECQESIVKIVGKLVPVSTNTGSITLRKTLEARGIVQIRHLASMSRREIAALNIKRPRVETTLKALTQFARDYVPPANKPLFKPTSIPEAEAAAVPSEEPLAVLPEGRVEEEIAVVENVNPDDEDRLEEIVATGDVAEAAVVSPTKEAVEPEEMSNSGECSAEQPQPEPSLVYAEKLRQWRETVLEANRQFELAMQVAEESGVNSGEIRSKRGLLMMVSGCVEMMGAPTCSS</sequence>
<organism evidence="2 3">
    <name type="scientific">Ancylostoma caninum</name>
    <name type="common">Dog hookworm</name>
    <dbReference type="NCBI Taxonomy" id="29170"/>
    <lineage>
        <taxon>Eukaryota</taxon>
        <taxon>Metazoa</taxon>
        <taxon>Ecdysozoa</taxon>
        <taxon>Nematoda</taxon>
        <taxon>Chromadorea</taxon>
        <taxon>Rhabditida</taxon>
        <taxon>Rhabditina</taxon>
        <taxon>Rhabditomorpha</taxon>
        <taxon>Strongyloidea</taxon>
        <taxon>Ancylostomatidae</taxon>
        <taxon>Ancylostomatinae</taxon>
        <taxon>Ancylostoma</taxon>
    </lineage>
</organism>
<evidence type="ECO:0000313" key="3">
    <source>
        <dbReference type="Proteomes" id="UP000252519"/>
    </source>
</evidence>
<name>A0A368GPR0_ANCCA</name>
<comment type="caution">
    <text evidence="2">The sequence shown here is derived from an EMBL/GenBank/DDBJ whole genome shotgun (WGS) entry which is preliminary data.</text>
</comment>
<evidence type="ECO:0000313" key="2">
    <source>
        <dbReference type="EMBL" id="RCN46363.1"/>
    </source>
</evidence>
<keyword evidence="3" id="KW-1185">Reference proteome</keyword>
<feature type="region of interest" description="Disordered" evidence="1">
    <location>
        <begin position="570"/>
        <end position="591"/>
    </location>
</feature>
<proteinExistence type="predicted"/>
<reference evidence="2 3" key="1">
    <citation type="submission" date="2014-10" db="EMBL/GenBank/DDBJ databases">
        <title>Draft genome of the hookworm Ancylostoma caninum.</title>
        <authorList>
            <person name="Mitreva M."/>
        </authorList>
    </citation>
    <scope>NUCLEOTIDE SEQUENCE [LARGE SCALE GENOMIC DNA]</scope>
    <source>
        <strain evidence="2 3">Baltimore</strain>
    </source>
</reference>
<feature type="region of interest" description="Disordered" evidence="1">
    <location>
        <begin position="385"/>
        <end position="414"/>
    </location>
</feature>
<feature type="compositionally biased region" description="Basic and acidic residues" evidence="1">
    <location>
        <begin position="291"/>
        <end position="301"/>
    </location>
</feature>
<feature type="region of interest" description="Disordered" evidence="1">
    <location>
        <begin position="1"/>
        <end position="36"/>
    </location>
</feature>
<dbReference type="AlphaFoldDB" id="A0A368GPR0"/>
<dbReference type="Proteomes" id="UP000252519">
    <property type="component" value="Unassembled WGS sequence"/>
</dbReference>
<dbReference type="EMBL" id="JOJR01000081">
    <property type="protein sequence ID" value="RCN46363.1"/>
    <property type="molecule type" value="Genomic_DNA"/>
</dbReference>